<proteinExistence type="predicted"/>
<accession>A0A7S0XFE7</accession>
<feature type="transmembrane region" description="Helical" evidence="2">
    <location>
        <begin position="80"/>
        <end position="101"/>
    </location>
</feature>
<keyword evidence="2" id="KW-0812">Transmembrane</keyword>
<dbReference type="GO" id="GO:0006629">
    <property type="term" value="P:lipid metabolic process"/>
    <property type="evidence" value="ECO:0007669"/>
    <property type="project" value="InterPro"/>
</dbReference>
<dbReference type="Pfam" id="PF00487">
    <property type="entry name" value="FA_desaturase"/>
    <property type="match status" value="1"/>
</dbReference>
<dbReference type="PANTHER" id="PTHR36459">
    <property type="entry name" value="ORF"/>
    <property type="match status" value="1"/>
</dbReference>
<feature type="compositionally biased region" description="Polar residues" evidence="1">
    <location>
        <begin position="8"/>
        <end position="22"/>
    </location>
</feature>
<dbReference type="EMBL" id="HBFC01033613">
    <property type="protein sequence ID" value="CAD8720752.1"/>
    <property type="molecule type" value="Transcribed_RNA"/>
</dbReference>
<gene>
    <name evidence="4" type="ORF">MANT1106_LOCUS19964</name>
</gene>
<feature type="domain" description="Fatty acid desaturase" evidence="3">
    <location>
        <begin position="113"/>
        <end position="325"/>
    </location>
</feature>
<keyword evidence="2" id="KW-0472">Membrane</keyword>
<feature type="transmembrane region" description="Helical" evidence="2">
    <location>
        <begin position="150"/>
        <end position="175"/>
    </location>
</feature>
<evidence type="ECO:0000259" key="3">
    <source>
        <dbReference type="Pfam" id="PF00487"/>
    </source>
</evidence>
<feature type="transmembrane region" description="Helical" evidence="2">
    <location>
        <begin position="107"/>
        <end position="130"/>
    </location>
</feature>
<organism evidence="4">
    <name type="scientific">Mantoniella antarctica</name>
    <dbReference type="NCBI Taxonomy" id="81844"/>
    <lineage>
        <taxon>Eukaryota</taxon>
        <taxon>Viridiplantae</taxon>
        <taxon>Chlorophyta</taxon>
        <taxon>Mamiellophyceae</taxon>
        <taxon>Mamiellales</taxon>
        <taxon>Mamiellaceae</taxon>
        <taxon>Mantoniella</taxon>
    </lineage>
</organism>
<feature type="transmembrane region" description="Helical" evidence="2">
    <location>
        <begin position="225"/>
        <end position="244"/>
    </location>
</feature>
<feature type="compositionally biased region" description="Low complexity" evidence="1">
    <location>
        <begin position="396"/>
        <end position="405"/>
    </location>
</feature>
<dbReference type="AlphaFoldDB" id="A0A7S0XFE7"/>
<feature type="region of interest" description="Disordered" evidence="1">
    <location>
        <begin position="1"/>
        <end position="22"/>
    </location>
</feature>
<feature type="region of interest" description="Disordered" evidence="1">
    <location>
        <begin position="385"/>
        <end position="405"/>
    </location>
</feature>
<evidence type="ECO:0000256" key="2">
    <source>
        <dbReference type="SAM" id="Phobius"/>
    </source>
</evidence>
<name>A0A7S0XFE7_9CHLO</name>
<evidence type="ECO:0000313" key="4">
    <source>
        <dbReference type="EMBL" id="CAD8720752.1"/>
    </source>
</evidence>
<evidence type="ECO:0000256" key="1">
    <source>
        <dbReference type="SAM" id="MobiDB-lite"/>
    </source>
</evidence>
<feature type="transmembrane region" description="Helical" evidence="2">
    <location>
        <begin position="195"/>
        <end position="213"/>
    </location>
</feature>
<keyword evidence="2" id="KW-1133">Transmembrane helix</keyword>
<dbReference type="InterPro" id="IPR005804">
    <property type="entry name" value="FA_desaturase_dom"/>
</dbReference>
<reference evidence="4" key="1">
    <citation type="submission" date="2021-01" db="EMBL/GenBank/DDBJ databases">
        <authorList>
            <person name="Corre E."/>
            <person name="Pelletier E."/>
            <person name="Niang G."/>
            <person name="Scheremetjew M."/>
            <person name="Finn R."/>
            <person name="Kale V."/>
            <person name="Holt S."/>
            <person name="Cochrane G."/>
            <person name="Meng A."/>
            <person name="Brown T."/>
            <person name="Cohen L."/>
        </authorList>
    </citation>
    <scope>NUCLEOTIDE SEQUENCE</scope>
    <source>
        <strain evidence="4">SL-175</strain>
    </source>
</reference>
<protein>
    <recommendedName>
        <fullName evidence="3">Fatty acid desaturase domain-containing protein</fullName>
    </recommendedName>
</protein>
<sequence>MRHRVSGSHGSSTMCAPTTAKTKPNVPVVGRLGGGGKGAVGKEVYLHDLGAVRGEYFFKPPRFVTRFLERHLNDVRDMEIAWLLFNILVTMYPSLIALFTVLPPSHLLGATYLVVFNALYLQRFILAMHYSTHKRLFKRGFLANLANKSILVLMAPIFGIPSNTYALHHIVMHHVDNNEWNKDLSATEGYQRDNFLHWVVYWVRFVAGSWVELPYYAFSKKRWGLFAQCAGGMAASLAALVWLWRINPVATGWTVVAPFLVASTAMMFGNWSQHAFVCPKHPRCNYRLAYTVLNHPDNQKSFNDGFHTLHHVNSQIHWTDFPTKFVEKLGDHAEKDALVFNGIGFFDVGVALFFHRHGFLADRYVNVGQKPRTREEVIELLKERLRPLPPPPPRASPTTSTRVAS</sequence>
<dbReference type="PANTHER" id="PTHR36459:SF1">
    <property type="entry name" value="FATTY ACID DESATURASE DOMAIN-CONTAINING PROTEIN-RELATED"/>
    <property type="match status" value="1"/>
</dbReference>
<feature type="transmembrane region" description="Helical" evidence="2">
    <location>
        <begin position="250"/>
        <end position="271"/>
    </location>
</feature>